<gene>
    <name evidence="9" type="ORF">MSYG_1372</name>
</gene>
<protein>
    <recommendedName>
        <fullName evidence="1 6">Phosphoinositide phospholipase C</fullName>
        <ecNumber evidence="1 6">3.1.4.11</ecNumber>
    </recommendedName>
</protein>
<keyword evidence="10" id="KW-1185">Reference proteome</keyword>
<organism evidence="9 10">
    <name type="scientific">Malassezia sympodialis (strain ATCC 42132)</name>
    <name type="common">Atopic eczema-associated yeast</name>
    <dbReference type="NCBI Taxonomy" id="1230383"/>
    <lineage>
        <taxon>Eukaryota</taxon>
        <taxon>Fungi</taxon>
        <taxon>Dikarya</taxon>
        <taxon>Basidiomycota</taxon>
        <taxon>Ustilaginomycotina</taxon>
        <taxon>Malasseziomycetes</taxon>
        <taxon>Malasseziales</taxon>
        <taxon>Malasseziaceae</taxon>
        <taxon>Malassezia</taxon>
    </lineage>
</organism>
<evidence type="ECO:0000256" key="3">
    <source>
        <dbReference type="ARBA" id="ARBA00022963"/>
    </source>
</evidence>
<dbReference type="InterPro" id="IPR001711">
    <property type="entry name" value="PLipase_C_Pinositol-sp_Y"/>
</dbReference>
<name>A0A1M8A3K2_MALS4</name>
<dbReference type="SUPFAM" id="SSF50729">
    <property type="entry name" value="PH domain-like"/>
    <property type="match status" value="1"/>
</dbReference>
<dbReference type="PRINTS" id="PR00390">
    <property type="entry name" value="PHPHLIPASEC"/>
</dbReference>
<evidence type="ECO:0000313" key="9">
    <source>
        <dbReference type="EMBL" id="SHO77032.1"/>
    </source>
</evidence>
<dbReference type="Gene3D" id="1.10.238.10">
    <property type="entry name" value="EF-hand"/>
    <property type="match status" value="1"/>
</dbReference>
<dbReference type="Gene3D" id="2.60.40.150">
    <property type="entry name" value="C2 domain"/>
    <property type="match status" value="1"/>
</dbReference>
<feature type="region of interest" description="Disordered" evidence="7">
    <location>
        <begin position="50"/>
        <end position="70"/>
    </location>
</feature>
<dbReference type="GO" id="GO:0048015">
    <property type="term" value="P:phosphatidylinositol-mediated signaling"/>
    <property type="evidence" value="ECO:0007669"/>
    <property type="project" value="TreeGrafter"/>
</dbReference>
<dbReference type="PROSITE" id="PS50007">
    <property type="entry name" value="PIPLC_X_DOMAIN"/>
    <property type="match status" value="1"/>
</dbReference>
<dbReference type="InterPro" id="IPR011993">
    <property type="entry name" value="PH-like_dom_sf"/>
</dbReference>
<dbReference type="Proteomes" id="UP000186303">
    <property type="component" value="Chromosome 2"/>
</dbReference>
<dbReference type="PROSITE" id="PS50008">
    <property type="entry name" value="PIPLC_Y_DOMAIN"/>
    <property type="match status" value="1"/>
</dbReference>
<dbReference type="OrthoDB" id="269822at2759"/>
<sequence length="864" mass="97575">MSRPSGSSSGYGSDSPSPRRSLGSITSKYIAWKEPMHAFRVMKLDSQRASPAVKVSPTPPPPSSSLSSPGLHALEPLDTLIPATLRNGEAMLKVTQNKVAQRVFRVDPELTRIVWESKRGNFVPLYAIRDVRFGSNAQSYRQSLQISDAHESRWISIIFQTPRAYKAIHVIALSDASFELWCRTLLRILAHWEALSSGRITAASAQSEWLKASWRGGQTLDFQALTRLCQRMGLQVSRPELRSLFEDADRERFGALHFEAFRRFVEQLKRRADIDRLFQQLAPSGTLSLDTFSKFLREEQLETQWSDEHIAHLYSRYQASQSDGLVSFLTSRDNGTCALRVQDTASTLDEPICNYYISSSHNTYLEGGQWKGDSTIEGYVRALQQGARSVELDCWDGPNGQPQVTHGRTLTSRVPLDDVVNAIAQYAFVSSPYPLILSLEVHNDMAQQATLAQILRSRLGSLLVTEPLPDVCPGVLPTPEQLKFRILVKCKHYEWLHTQDNQEFDESKSTTSTDHTEWESDTLLVQAKSLVRLTRRTPERSKHVRPKSPELLSLLVYTVGVHFRGLNKKEHYDVEHTFSLSERKAHRLIRMSDTDLVKHNLTHLTRVYPSMTKLSRMTNSANFCPMDMWAAGCQLVALNWQTHDKGMEQNVALFAGSAGYVRKPDALRVRHLVKNAGRDAVTVQILCTIISGQQLPHIRRDEEAICPYISLSVDAPVQWGKGVIRLHTLTTDNTDSTTSTLRRNFSRTHTIRSQGLAPIWSTPFLIEVDIPAGIDTAAVLAQRTRYDNALRHSILLHEATRGLLDLCFLRFQVWDDQPTPVLLASRSVSLGRLGRGYRHLALHDTQLSPLLYASLFIHTRYTLL</sequence>
<dbReference type="EC" id="3.1.4.11" evidence="1 6"/>
<dbReference type="Pfam" id="PF00387">
    <property type="entry name" value="PI-PLC-Y"/>
    <property type="match status" value="1"/>
</dbReference>
<keyword evidence="5" id="KW-0807">Transducer</keyword>
<dbReference type="InterPro" id="IPR017946">
    <property type="entry name" value="PLC-like_Pdiesterase_TIM-brl"/>
</dbReference>
<evidence type="ECO:0000256" key="2">
    <source>
        <dbReference type="ARBA" id="ARBA00022801"/>
    </source>
</evidence>
<dbReference type="Gene3D" id="3.20.20.190">
    <property type="entry name" value="Phosphatidylinositol (PI) phosphodiesterase"/>
    <property type="match status" value="1"/>
</dbReference>
<dbReference type="AlphaFoldDB" id="A0A1M8A3K2"/>
<keyword evidence="4 6" id="KW-0443">Lipid metabolism</keyword>
<dbReference type="InterPro" id="IPR015359">
    <property type="entry name" value="PLC_EF-hand-like"/>
</dbReference>
<dbReference type="SMART" id="SM00148">
    <property type="entry name" value="PLCXc"/>
    <property type="match status" value="1"/>
</dbReference>
<dbReference type="SMART" id="SM00239">
    <property type="entry name" value="C2"/>
    <property type="match status" value="1"/>
</dbReference>
<dbReference type="PANTHER" id="PTHR10336">
    <property type="entry name" value="PHOSPHOINOSITIDE-SPECIFIC PHOSPHOLIPASE C FAMILY PROTEIN"/>
    <property type="match status" value="1"/>
</dbReference>
<dbReference type="SMART" id="SM00149">
    <property type="entry name" value="PLCYc"/>
    <property type="match status" value="1"/>
</dbReference>
<accession>A0A1M8A3K2</accession>
<evidence type="ECO:0000256" key="1">
    <source>
        <dbReference type="ARBA" id="ARBA00012368"/>
    </source>
</evidence>
<evidence type="ECO:0000256" key="7">
    <source>
        <dbReference type="SAM" id="MobiDB-lite"/>
    </source>
</evidence>
<dbReference type="CDD" id="cd00275">
    <property type="entry name" value="C2_PLC_like"/>
    <property type="match status" value="1"/>
</dbReference>
<dbReference type="EMBL" id="LT671822">
    <property type="protein sequence ID" value="SHO77032.1"/>
    <property type="molecule type" value="Genomic_DNA"/>
</dbReference>
<dbReference type="CDD" id="cd08598">
    <property type="entry name" value="PI-PLC1c_yeast"/>
    <property type="match status" value="1"/>
</dbReference>
<keyword evidence="3 6" id="KW-0442">Lipid degradation</keyword>
<proteinExistence type="predicted"/>
<dbReference type="SUPFAM" id="SSF49562">
    <property type="entry name" value="C2 domain (Calcium/lipid-binding domain, CaLB)"/>
    <property type="match status" value="1"/>
</dbReference>
<feature type="compositionally biased region" description="Low complexity" evidence="7">
    <location>
        <begin position="1"/>
        <end position="21"/>
    </location>
</feature>
<feature type="domain" description="PI-PLC Y-box" evidence="8">
    <location>
        <begin position="551"/>
        <end position="668"/>
    </location>
</feature>
<dbReference type="STRING" id="1230383.A0A1M8A3K2"/>
<comment type="catalytic activity">
    <reaction evidence="6">
        <text>a 1,2-diacyl-sn-glycero-3-phospho-(1D-myo-inositol-4,5-bisphosphate) + H2O = 1D-myo-inositol 1,4,5-trisphosphate + a 1,2-diacyl-sn-glycerol + H(+)</text>
        <dbReference type="Rhea" id="RHEA:33179"/>
        <dbReference type="ChEBI" id="CHEBI:15377"/>
        <dbReference type="ChEBI" id="CHEBI:15378"/>
        <dbReference type="ChEBI" id="CHEBI:17815"/>
        <dbReference type="ChEBI" id="CHEBI:58456"/>
        <dbReference type="ChEBI" id="CHEBI:203600"/>
        <dbReference type="EC" id="3.1.4.11"/>
    </reaction>
</comment>
<dbReference type="InterPro" id="IPR000909">
    <property type="entry name" value="PLipase_C_PInositol-sp_X_dom"/>
</dbReference>
<dbReference type="GO" id="GO:0004435">
    <property type="term" value="F:phosphatidylinositol-4,5-bisphosphate phospholipase C activity"/>
    <property type="evidence" value="ECO:0007669"/>
    <property type="project" value="UniProtKB-EC"/>
</dbReference>
<dbReference type="SUPFAM" id="SSF51695">
    <property type="entry name" value="PLC-like phosphodiesterases"/>
    <property type="match status" value="1"/>
</dbReference>
<dbReference type="VEuPathDB" id="FungiDB:MSYG_1372"/>
<evidence type="ECO:0000256" key="5">
    <source>
        <dbReference type="ARBA" id="ARBA00023224"/>
    </source>
</evidence>
<dbReference type="GO" id="GO:0051209">
    <property type="term" value="P:release of sequestered calcium ion into cytosol"/>
    <property type="evidence" value="ECO:0007669"/>
    <property type="project" value="TreeGrafter"/>
</dbReference>
<dbReference type="Pfam" id="PF00388">
    <property type="entry name" value="PI-PLC-X"/>
    <property type="match status" value="1"/>
</dbReference>
<dbReference type="Pfam" id="PF09279">
    <property type="entry name" value="EF-hand_like"/>
    <property type="match status" value="1"/>
</dbReference>
<dbReference type="InterPro" id="IPR000008">
    <property type="entry name" value="C2_dom"/>
</dbReference>
<dbReference type="Gene3D" id="2.30.29.30">
    <property type="entry name" value="Pleckstrin-homology domain (PH domain)/Phosphotyrosine-binding domain (PTB)"/>
    <property type="match status" value="1"/>
</dbReference>
<keyword evidence="2 6" id="KW-0378">Hydrolase</keyword>
<dbReference type="InterPro" id="IPR035892">
    <property type="entry name" value="C2_domain_sf"/>
</dbReference>
<reference evidence="10" key="1">
    <citation type="journal article" date="2017" name="Nucleic Acids Res.">
        <title>Proteogenomics produces comprehensive and highly accurate protein-coding gene annotation in a complete genome assembly of Malassezia sympodialis.</title>
        <authorList>
            <person name="Zhu Y."/>
            <person name="Engstroem P.G."/>
            <person name="Tellgren-Roth C."/>
            <person name="Baudo C.D."/>
            <person name="Kennell J.C."/>
            <person name="Sun S."/>
            <person name="Billmyre R.B."/>
            <person name="Schroeder M.S."/>
            <person name="Andersson A."/>
            <person name="Holm T."/>
            <person name="Sigurgeirsson B."/>
            <person name="Wu G."/>
            <person name="Sankaranarayanan S.R."/>
            <person name="Siddharthan R."/>
            <person name="Sanyal K."/>
            <person name="Lundeberg J."/>
            <person name="Nystedt B."/>
            <person name="Boekhout T."/>
            <person name="Dawson T.L. Jr."/>
            <person name="Heitman J."/>
            <person name="Scheynius A."/>
            <person name="Lehtioe J."/>
        </authorList>
    </citation>
    <scope>NUCLEOTIDE SEQUENCE [LARGE SCALE GENOMIC DNA]</scope>
    <source>
        <strain evidence="10">ATCC 42132</strain>
    </source>
</reference>
<evidence type="ECO:0000313" key="10">
    <source>
        <dbReference type="Proteomes" id="UP000186303"/>
    </source>
</evidence>
<dbReference type="InterPro" id="IPR001192">
    <property type="entry name" value="PI-PLC_fam"/>
</dbReference>
<evidence type="ECO:0000259" key="8">
    <source>
        <dbReference type="PROSITE" id="PS50008"/>
    </source>
</evidence>
<evidence type="ECO:0000256" key="4">
    <source>
        <dbReference type="ARBA" id="ARBA00023098"/>
    </source>
</evidence>
<evidence type="ECO:0000256" key="6">
    <source>
        <dbReference type="RuleBase" id="RU361133"/>
    </source>
</evidence>
<dbReference type="GO" id="GO:0016042">
    <property type="term" value="P:lipid catabolic process"/>
    <property type="evidence" value="ECO:0007669"/>
    <property type="project" value="UniProtKB-KW"/>
</dbReference>
<dbReference type="PANTHER" id="PTHR10336:SF36">
    <property type="entry name" value="1-PHOSPHATIDYLINOSITOL 4,5-BISPHOSPHATE PHOSPHODIESTERASE BETA-4"/>
    <property type="match status" value="1"/>
</dbReference>
<feature type="region of interest" description="Disordered" evidence="7">
    <location>
        <begin position="1"/>
        <end position="22"/>
    </location>
</feature>
<dbReference type="InterPro" id="IPR011992">
    <property type="entry name" value="EF-hand-dom_pair"/>
</dbReference>
<dbReference type="OMA" id="HWQREMS"/>
<dbReference type="InterPro" id="IPR037755">
    <property type="entry name" value="Plc1_PH"/>
</dbReference>
<dbReference type="CDD" id="cd13360">
    <property type="entry name" value="PH_PLC_fungal"/>
    <property type="match status" value="1"/>
</dbReference>
<dbReference type="SUPFAM" id="SSF47473">
    <property type="entry name" value="EF-hand"/>
    <property type="match status" value="1"/>
</dbReference>